<dbReference type="SMART" id="SM00382">
    <property type="entry name" value="AAA"/>
    <property type="match status" value="4"/>
</dbReference>
<sequence length="4605" mass="494623">MLPTALGGPALPTAEAMSGPAVAAVTEFCCDDSLVALFAWLGSDGSYAFGLTPATALAPDRASDSGTLVVVKTSPLREDASPGTQLLTCLLPAPATSGPSAAAATLASFLDATFDPHLTSYLRSPSGSGGNRAGRGRGAGDNTSGAATALTTLKLSLSHLSQELQIPQPHLPPHPQIAATLAKCMSTGKRMEVTDLGSLAKSGEFLDELQETAQSWITEIQKVTLLTRDSWSGTTLQEINFWLAKEAACLALADTLATPPIVMTLETLKYAKRYSVTVSFESETKLQAAFSEVNSNNLLMKEFPLNALLGATSLSNVADALQLIFAHLKKVRNTAYPLLRALHLAEALSRDLNAQMLDILHARSLMLLPYDEFAALMRDATAVFAEWDDLVTEYKDLIREVARIRRNPEEQRLPIRVTKEHAALEARVAALSVFRAEHNELRTAVRTVTPAVAPVETAVDLASSLTDAFDDARALMRPLDLSPDGDVSLEEALGVYEAGVARVEATLLSHLAAALTAASSSTAMFRYYAKFERLAALRPSIAQLLNSHALAFQAAVARDVATLAAATTASPYEAIDDARACATLCHIPPLSGTVLHACQAATAATTARSRLSTVLGPEWADASDQGAELGAALDALDAALDTEPLVSAWVAATLSAGFATSGRVLDVSLSPSPTLRVTFDASHTTFLAEYDFLTSVLGLALPEELASGARAIRRVHTYAASLATTLADYAAASAALDEHLAPLVALPRLAVHAVLAGALNLKWEAGATRLAVFAADLSAAVTDFQDAANELTTAYRQELLPALESLAVVPLTWPAMLQVVETMQSVVDSLLASEARFRNLHGFVDWLNSRIVAGVASRVADALAVWTVAAAASSVRGSNSFAAVAAASGVSLADVAAVASGLSDAASLSAGFDGVVSFDTAFASSDATQAPATFGSVHAVLQNPREPHPVPSLTSLRTTLTTTLNTFLTHFNSLPALAVNGASDDNILSGVLAAVPPARVRQAYAVINDALALLRDARHAFAPYAALWEVSIPELTEKLGANYGAWRKVLANVAADAATLKALPPTTSFGVITLDASGLKSKIAAKYTDTLRELGANCVANLSADQNAFVESLAADRATLEAGDFEASDTQAVLDFVLTLHTLRRSVRVRAATLASLNATSTALAELPGLEAALATTSPTEALEGEFSAFSQLLSRRATALADATPTLRRAVNSLTATYASALGALTAEWAESAPLPTAAPAAALVTLDTFAQRVGSLVQAYAALNAGRDALDMPPATEPPALAAMAAELAEQRSVWGALRDVWAALDEAREQVFASVQPRKLRKTLDELGAALTAMPPKVKAFKPWGATHAGVLRYTAAMPLIDALCSDALLDRHWRQLAAELGEPAAKWPRSSRKLTLGHVWGVDLLAHEKTVRALLTIAQGERGLAEFLREVKETWSEYVFDMVAYQGGKTRLIRGWDDLFAKMMEHLSSLSSMRASPYFKVFADEASLWEDRLYTHRETLDAWLDVQRRWVYLEGIFTGSADIRVLLPKEAAKFKTINSEFLSLMKRTAKNPDFLDVLGNDELAPLLDRLGSLLTAVQKALGEYLERQRASFPRFYFVGDEDLLEIIGNSDDLSKIVKHLKKMFAGIASLETEPGSDTLLTAMVSSSGEVVPFAHPLETTAHARINDWLRALETEMKETLALALQDAVAELPAAMAAVGAEGTKADSDNLYFAWVTAYPDQILTLAAQVYFTTTVEANLMSGAAPNTGIGDDIQKLLGYLAASVLDPHPVNTRKKFEHLITELVHQRDMLRTLGAEPALTSGSGYDRESLPFAWLNTMRFYLSSDEATPVTSSFTVAMANAEFVYGFEYLGVQSKLVTTPLTDRCYLTLTQALDQRLGGAPFGPAGTGKTESVKALGAQLGRFVLVFCCDENFDVQAMGRIFVGLCQVGAWGCFDEFNRLAERMLSAVSQQIQTIQLTLQAGAERVQLLGSSVPLSQDVGIFITMNPGYAGRSNLPDNLKQLFRPMAMTVPDKELIGQVMLFSQGFATAERLAGKVVPLFKLCHEQLSEQSHYDFGLRSLKSVLVSAGNIKRQRLIAGGDNGPGLDATKFEQDVLLQSICETLIPKLVAPDIPLLHSLLSDVFPAAALPEPDRAALVAAITSAADASHYVLSDAALNPEVSASGGGTWLDKILQLHSILNLNHGVMLVGPAGSGKSSAWRTLLAAYEILEPETSCHAYVIDPKAIHKDDLYGSLDPTTREWRDGLLTHTLRAIISSTASAAAAAKEAAAEAAAGNDDDSVASGDDKGEPASGTLGRSARHWIIFDGDVDPEWVENMNSLLDDNKLLTLPNGERLALPSNTRIMFEVQDLEHATLATVSRTGMVWFSASTLSLPMVSAHYLSSLRSQLVTSHHDLKATPAAMALQAAAAEVFGPLLANLLPAALDHAEEYSHVMDYTRFRVLSAFFSLLDAGVATVVAAQAKSPDFALPAARVASYLRCKFLYALVWALSGSAPISDRVAFSHWLAKHCAAQRELDLVFPPDAAPIIDYEAAFSVRGGEAWTPWTSHVPRVDVAPSAIGKTVIQTVDTTRHVDVLFAWMAQHKPLLLCGPPGSGKTMTLFSTLRKASNYEVCPINFSAATSPELVLSTLHQKCTVTRTAGGLVLAPTAPDKWIVVFCDEINLPTPDAYGTQAVITFLRQLVEHNGYWRTSDMAWISLARIQFVGACNPPTDPGRTPLTHRFLRHAPLVLCDYPAYDSLVQIYGTFARALLKPHPALAPHWEPLTHCMVEFYTLSQAKFTPDAQQHYIYSPRELTRWVRGLHDALLAAPRSPTLGDALRIWAHEGLRLFQDRLVSPDEAQWTDTTLDAVAAKHMGSIMDEEALALSLARPILFSSWLSKHYESVERAELRAFVNAKLRVFCEEELDVRLVLFDEVLDHILRIDRVFHQKQGHLLLIGQSGAGKTVLSRFVAWMNGLSVFTIRGSNAYSGDDFDEDLRTVLSRAGANCEKICFIFDESNIKDTGFLERMNTLLANGEIPGLFEGEDWNALMTQTKDAALAAGDLIESDDEAYEWFTNQIIDNLHVVFTMNPAGGGFENRSSTSPALFNRCVLDWFGDWSRSALQVVAEEFLAPLESVLTLVDDDEGGEGALAAVASTLVSVHATATVAANTLAATPHATHTHITPRHFLDAIQHYTALHSERHSSLTEQQEHLTNGLDKLIQTESSIRELQSTLATTKLTLAEKNELAEAKLKQMVVDQQEAELKKADSEIIAAQVAEKLVEVEAQRKVALADLNAAEPMVRSAEAAVKGIKKRHLDEVRALANPPSKIKKTMEAVASLLGATDLSWKAIKKLMAGRTFIPDIISFDAETIAPPLRAKLMGKYLEDPEFVPEVINKASQACGPLCKWFRAIVQYSDILHRVEPLRAELAKYEAEAEAMLAKQATLDATISTLEASIAQYKDEYSALIAETQMIAAQLEETATKVERSTRLLASLSTEKVRWSEEAAAFDAQLASVTGDILLAASMLAYGGVFDASFRAALVTAWSSALQSARIPFDASLDLNALLATPAEELAWQELGLPVDSLCTLNAIMLNKYNRYPLIIDPAGQGIEFVCAANASSRMVKSSFLDPNFLKHLEAALRFGTPLLLQDVEAYDPVINPVLNRELRRVGGRVLIQLGDQDIDYSPAFSLFLATRDPSFNFAPDLCSRVTFVNFTVTPASLSSQCLSRLLKSERPDIDAKRAELLKVQGEFRVKLRAMEAQLLKTLSSAEGSLLDNDAVVTSLESLKADAADIASKAADADVVMAEVAAVEETYSPMASASAAIFFCLQRLAALAPLYQYSLAFFLTAFDYVLAVPLDASEATARLDARLGALFDTLYSRVEAGLLNDHKLVLAFEFAKLRLNAAGTPLPADALAAFESPATSLADLASLEWYAPTLPALLSSGALTDLSVPAERQLPSSMLTASGSGLGGARAAFLHLVAIKVARPDRLLAALRLFVAAVFGAAFLEPGALELGQVVESQVGPANPLLLVSRPGHDASGKVDDLVAAAGVSCASIAIGSPEGFAAAEAAVAAAARSGTWVLLKNVHLAPNWLVQLEKKIHALEAKASFRVFMTGEVSDNLPANLLRISRVFVFEPPPGIKANLTRSLASIDVERFDGASPSRAKLYFLVAWLHALLQERLAYLPLGFAQSYEFNDADMRSALASVDYWVGERGEGEIPWAALSTLLAVCVYGGRIDNEFDGRLLGAFVETLLTPQLLGGGWLITPGSPGLEAGLAFPANASVKAHFTAFVRELPDSQTPAWLGLPANAENVVLAAKGEALVAAARKLVAVADDDLVLTAAEDDSGSAGAPAWMRELGSAAERWRTGLADVTPPLKPMALDQEAMLNPLYRCLEREVSRALELKATVMGDLQSVARYCVGEVKVTNYLRGLVDDLSTGVVPGSWRAYPIPPDTSVAAFVANLGERLSELGRVAHDPAAECGKTGLRLGRLFSPEAYITASRQYAAQSRGWPLEELVLAVAPGSAARLDDQSFAMLDLAADNAHWPVATSGLELSSSPRNALPTMIFSWKHRESVEAPAAAAVIIAPLYLDASRRQLLLELQLAKPVDTPSAEYYQAGVAILASDL</sequence>
<dbReference type="PANTHER" id="PTHR45703:SF36">
    <property type="entry name" value="DYNEIN HEAVY CHAIN, CYTOPLASMIC"/>
    <property type="match status" value="1"/>
</dbReference>
<dbReference type="STRING" id="461836.A0A0L0D2D1"/>
<keyword evidence="8" id="KW-0243">Dynein</keyword>
<dbReference type="InterPro" id="IPR042222">
    <property type="entry name" value="Dynein_2_N"/>
</dbReference>
<dbReference type="GO" id="GO:0008104">
    <property type="term" value="P:intracellular protein localization"/>
    <property type="evidence" value="ECO:0007669"/>
    <property type="project" value="UniProtKB-ARBA"/>
</dbReference>
<dbReference type="InterPro" id="IPR041228">
    <property type="entry name" value="Dynein_C"/>
</dbReference>
<dbReference type="Gene3D" id="1.20.140.100">
    <property type="entry name" value="Dynein heavy chain, N-terminal domain 2"/>
    <property type="match status" value="1"/>
</dbReference>
<proteinExistence type="inferred from homology"/>
<gene>
    <name evidence="17" type="ORF">AMSG_02752</name>
</gene>
<dbReference type="InterPro" id="IPR004273">
    <property type="entry name" value="Dynein_heavy_D6_P-loop"/>
</dbReference>
<dbReference type="Pfam" id="PF18199">
    <property type="entry name" value="Dynein_C"/>
    <property type="match status" value="1"/>
</dbReference>
<dbReference type="InterPro" id="IPR003593">
    <property type="entry name" value="AAA+_ATPase"/>
</dbReference>
<dbReference type="InterPro" id="IPR035706">
    <property type="entry name" value="AAA_9"/>
</dbReference>
<feature type="region of interest" description="Disordered" evidence="15">
    <location>
        <begin position="2277"/>
        <end position="2297"/>
    </location>
</feature>
<keyword evidence="13" id="KW-0966">Cell projection</keyword>
<dbReference type="GO" id="GO:0008569">
    <property type="term" value="F:minus-end-directed microtubule motor activity"/>
    <property type="evidence" value="ECO:0007669"/>
    <property type="project" value="InterPro"/>
</dbReference>
<feature type="coiled-coil region" evidence="14">
    <location>
        <begin position="3402"/>
        <end position="3450"/>
    </location>
</feature>
<accession>A0A0L0D2D1</accession>
<dbReference type="InterPro" id="IPR026983">
    <property type="entry name" value="DHC"/>
</dbReference>
<evidence type="ECO:0000256" key="5">
    <source>
        <dbReference type="ARBA" id="ARBA00022701"/>
    </source>
</evidence>
<keyword evidence="11" id="KW-0505">Motor protein</keyword>
<dbReference type="FunFam" id="3.20.180.20:FF:000002">
    <property type="entry name" value="Cytoplasmic dynein heavy chain 1"/>
    <property type="match status" value="1"/>
</dbReference>
<organism evidence="17 18">
    <name type="scientific">Thecamonas trahens ATCC 50062</name>
    <dbReference type="NCBI Taxonomy" id="461836"/>
    <lineage>
        <taxon>Eukaryota</taxon>
        <taxon>Apusozoa</taxon>
        <taxon>Apusomonadida</taxon>
        <taxon>Apusomonadidae</taxon>
        <taxon>Thecamonas</taxon>
    </lineage>
</organism>
<dbReference type="CDD" id="cd00009">
    <property type="entry name" value="AAA"/>
    <property type="match status" value="2"/>
</dbReference>
<dbReference type="GO" id="GO:0060271">
    <property type="term" value="P:cilium assembly"/>
    <property type="evidence" value="ECO:0007669"/>
    <property type="project" value="UniProtKB-ARBA"/>
</dbReference>
<dbReference type="InterPro" id="IPR042228">
    <property type="entry name" value="Dynein_linker_3"/>
</dbReference>
<dbReference type="Gene3D" id="1.10.8.1220">
    <property type="match status" value="1"/>
</dbReference>
<dbReference type="RefSeq" id="XP_013760593.1">
    <property type="nucleotide sequence ID" value="XM_013905139.1"/>
</dbReference>
<keyword evidence="7" id="KW-0067">ATP-binding</keyword>
<dbReference type="SUPFAM" id="SSF52540">
    <property type="entry name" value="P-loop containing nucleoside triphosphate hydrolases"/>
    <property type="match status" value="4"/>
</dbReference>
<dbReference type="Pfam" id="PF08393">
    <property type="entry name" value="DHC_N2"/>
    <property type="match status" value="1"/>
</dbReference>
<dbReference type="Proteomes" id="UP000054408">
    <property type="component" value="Unassembled WGS sequence"/>
</dbReference>
<feature type="domain" description="AAA+ ATPase" evidence="16">
    <location>
        <begin position="2931"/>
        <end position="3097"/>
    </location>
</feature>
<dbReference type="Pfam" id="PF12774">
    <property type="entry name" value="AAA_6"/>
    <property type="match status" value="1"/>
</dbReference>
<protein>
    <submittedName>
        <fullName evidence="17">Cytoplasmic dynein 1 heavy chain 1</fullName>
    </submittedName>
</protein>
<dbReference type="FunFam" id="1.10.8.720:FF:000003">
    <property type="entry name" value="Cytoplasmic dynein heavy chain 2"/>
    <property type="match status" value="1"/>
</dbReference>
<keyword evidence="4" id="KW-0963">Cytoplasm</keyword>
<keyword evidence="9 14" id="KW-0175">Coiled coil</keyword>
<comment type="similarity">
    <text evidence="3">Belongs to the dynein heavy chain family.</text>
</comment>
<dbReference type="Pfam" id="PF22597">
    <property type="entry name" value="DYN_lid"/>
    <property type="match status" value="1"/>
</dbReference>
<evidence type="ECO:0000256" key="2">
    <source>
        <dbReference type="ARBA" id="ARBA00004522"/>
    </source>
</evidence>
<dbReference type="FunFam" id="3.40.50.300:FF:000122">
    <property type="entry name" value="Cytoplasmic dynein 1 heavy chain"/>
    <property type="match status" value="1"/>
</dbReference>
<evidence type="ECO:0000256" key="1">
    <source>
        <dbReference type="ARBA" id="ARBA00004245"/>
    </source>
</evidence>
<dbReference type="Gene3D" id="3.10.490.20">
    <property type="match status" value="1"/>
</dbReference>
<evidence type="ECO:0000256" key="13">
    <source>
        <dbReference type="ARBA" id="ARBA00023273"/>
    </source>
</evidence>
<dbReference type="Pfam" id="PF12777">
    <property type="entry name" value="MT"/>
    <property type="match status" value="1"/>
</dbReference>
<dbReference type="Gene3D" id="1.20.58.1120">
    <property type="match status" value="1"/>
</dbReference>
<dbReference type="Pfam" id="PF12775">
    <property type="entry name" value="AAA_7"/>
    <property type="match status" value="1"/>
</dbReference>
<dbReference type="InterPro" id="IPR027417">
    <property type="entry name" value="P-loop_NTPase"/>
</dbReference>
<evidence type="ECO:0000256" key="6">
    <source>
        <dbReference type="ARBA" id="ARBA00022741"/>
    </source>
</evidence>
<dbReference type="GeneID" id="25562405"/>
<dbReference type="OrthoDB" id="447173at2759"/>
<dbReference type="Pfam" id="PF12781">
    <property type="entry name" value="AAA_9"/>
    <property type="match status" value="1"/>
</dbReference>
<keyword evidence="12" id="KW-0206">Cytoskeleton</keyword>
<dbReference type="Gene3D" id="3.40.50.300">
    <property type="entry name" value="P-loop containing nucleotide triphosphate hydrolases"/>
    <property type="match status" value="5"/>
</dbReference>
<keyword evidence="10" id="KW-0969">Cilium</keyword>
<dbReference type="Gene3D" id="1.20.1270.280">
    <property type="match status" value="1"/>
</dbReference>
<dbReference type="Gene3D" id="1.10.8.720">
    <property type="entry name" value="Region D6 of dynein motor"/>
    <property type="match status" value="1"/>
</dbReference>
<feature type="compositionally biased region" description="Gly residues" evidence="15">
    <location>
        <begin position="127"/>
        <end position="139"/>
    </location>
</feature>
<dbReference type="FunFam" id="1.10.8.710:FF:000001">
    <property type="entry name" value="Dynein axonemal heavy chain 2"/>
    <property type="match status" value="1"/>
</dbReference>
<evidence type="ECO:0000259" key="16">
    <source>
        <dbReference type="SMART" id="SM00382"/>
    </source>
</evidence>
<feature type="coiled-coil region" evidence="14">
    <location>
        <begin position="3226"/>
        <end position="3258"/>
    </location>
</feature>
<dbReference type="FunFam" id="1.20.140.100:FF:000002">
    <property type="entry name" value="Cytoplasmic dynein heavy chain 1"/>
    <property type="match status" value="1"/>
</dbReference>
<dbReference type="InterPro" id="IPR043160">
    <property type="entry name" value="Dynein_C_barrel"/>
</dbReference>
<dbReference type="GO" id="GO:0045505">
    <property type="term" value="F:dynein intermediate chain binding"/>
    <property type="evidence" value="ECO:0007669"/>
    <property type="project" value="InterPro"/>
</dbReference>
<dbReference type="InterPro" id="IPR024317">
    <property type="entry name" value="Dynein_heavy_chain_D4_dom"/>
</dbReference>
<evidence type="ECO:0000256" key="7">
    <source>
        <dbReference type="ARBA" id="ARBA00022840"/>
    </source>
</evidence>
<dbReference type="GO" id="GO:0051959">
    <property type="term" value="F:dynein light intermediate chain binding"/>
    <property type="evidence" value="ECO:0007669"/>
    <property type="project" value="InterPro"/>
</dbReference>
<evidence type="ECO:0000256" key="10">
    <source>
        <dbReference type="ARBA" id="ARBA00023069"/>
    </source>
</evidence>
<name>A0A0L0D2D1_THETB</name>
<dbReference type="eggNOG" id="KOG3595">
    <property type="taxonomic scope" value="Eukaryota"/>
</dbReference>
<dbReference type="FunFam" id="3.40.50.300:FF:000071">
    <property type="entry name" value="Cytoplasmic dynein heavy chain 1"/>
    <property type="match status" value="1"/>
</dbReference>
<evidence type="ECO:0000313" key="18">
    <source>
        <dbReference type="Proteomes" id="UP000054408"/>
    </source>
</evidence>
<dbReference type="Pfam" id="PF12780">
    <property type="entry name" value="AAA_8"/>
    <property type="match status" value="1"/>
</dbReference>
<keyword evidence="6" id="KW-0547">Nucleotide-binding</keyword>
<dbReference type="Gene3D" id="3.20.180.20">
    <property type="entry name" value="Dynein heavy chain, N-terminal domain 2"/>
    <property type="match status" value="1"/>
</dbReference>
<evidence type="ECO:0000256" key="15">
    <source>
        <dbReference type="SAM" id="MobiDB-lite"/>
    </source>
</evidence>
<dbReference type="EMBL" id="GL349442">
    <property type="protein sequence ID" value="KNC46300.1"/>
    <property type="molecule type" value="Genomic_DNA"/>
</dbReference>
<evidence type="ECO:0000256" key="12">
    <source>
        <dbReference type="ARBA" id="ARBA00023212"/>
    </source>
</evidence>
<dbReference type="InterPro" id="IPR041658">
    <property type="entry name" value="AAA_lid_11"/>
</dbReference>
<feature type="domain" description="AAA+ ATPase" evidence="16">
    <location>
        <begin position="1879"/>
        <end position="2025"/>
    </location>
</feature>
<dbReference type="GO" id="GO:0005874">
    <property type="term" value="C:microtubule"/>
    <property type="evidence" value="ECO:0007669"/>
    <property type="project" value="UniProtKB-KW"/>
</dbReference>
<dbReference type="FunFam" id="3.40.50.300:FF:000373">
    <property type="entry name" value="Cytoplasmic dynein heavy chain 2"/>
    <property type="match status" value="1"/>
</dbReference>
<dbReference type="InterPro" id="IPR013594">
    <property type="entry name" value="Dynein_heavy_tail"/>
</dbReference>
<dbReference type="PROSITE" id="PS00675">
    <property type="entry name" value="SIGMA54_INTERACT_1"/>
    <property type="match status" value="1"/>
</dbReference>
<evidence type="ECO:0000256" key="9">
    <source>
        <dbReference type="ARBA" id="ARBA00023054"/>
    </source>
</evidence>
<evidence type="ECO:0000256" key="11">
    <source>
        <dbReference type="ARBA" id="ARBA00023175"/>
    </source>
</evidence>
<dbReference type="Gene3D" id="1.10.472.130">
    <property type="match status" value="1"/>
</dbReference>
<dbReference type="Pfam" id="PF18198">
    <property type="entry name" value="AAA_lid_11"/>
    <property type="match status" value="1"/>
</dbReference>
<dbReference type="Gene3D" id="1.10.287.2620">
    <property type="match status" value="1"/>
</dbReference>
<reference evidence="17 18" key="1">
    <citation type="submission" date="2010-05" db="EMBL/GenBank/DDBJ databases">
        <title>The Genome Sequence of Thecamonas trahens ATCC 50062.</title>
        <authorList>
            <consortium name="The Broad Institute Genome Sequencing Platform"/>
            <person name="Russ C."/>
            <person name="Cuomo C."/>
            <person name="Shea T."/>
            <person name="Young S.K."/>
            <person name="Zeng Q."/>
            <person name="Koehrsen M."/>
            <person name="Haas B."/>
            <person name="Borodovsky M."/>
            <person name="Guigo R."/>
            <person name="Alvarado L."/>
            <person name="Berlin A."/>
            <person name="Bochicchio J."/>
            <person name="Borenstein D."/>
            <person name="Chapman S."/>
            <person name="Chen Z."/>
            <person name="Freedman E."/>
            <person name="Gellesch M."/>
            <person name="Goldberg J."/>
            <person name="Griggs A."/>
            <person name="Gujja S."/>
            <person name="Heilman E."/>
            <person name="Heiman D."/>
            <person name="Hepburn T."/>
            <person name="Howarth C."/>
            <person name="Jen D."/>
            <person name="Larson L."/>
            <person name="Mehta T."/>
            <person name="Park D."/>
            <person name="Pearson M."/>
            <person name="Roberts A."/>
            <person name="Saif S."/>
            <person name="Shenoy N."/>
            <person name="Sisk P."/>
            <person name="Stolte C."/>
            <person name="Sykes S."/>
            <person name="Thomson T."/>
            <person name="Walk T."/>
            <person name="White J."/>
            <person name="Yandava C."/>
            <person name="Burger G."/>
            <person name="Gray M.W."/>
            <person name="Holland P.W.H."/>
            <person name="King N."/>
            <person name="Lang F.B.F."/>
            <person name="Roger A.J."/>
            <person name="Ruiz-Trillo I."/>
            <person name="Lander E."/>
            <person name="Nusbaum C."/>
        </authorList>
    </citation>
    <scope>NUCLEOTIDE SEQUENCE [LARGE SCALE GENOMIC DNA]</scope>
    <source>
        <strain evidence="17 18">ATCC 50062</strain>
    </source>
</reference>
<dbReference type="Gene3D" id="6.10.140.1060">
    <property type="match status" value="1"/>
</dbReference>
<dbReference type="GO" id="GO:0005524">
    <property type="term" value="F:ATP binding"/>
    <property type="evidence" value="ECO:0007669"/>
    <property type="project" value="UniProtKB-KW"/>
</dbReference>
<dbReference type="Gene3D" id="1.10.8.710">
    <property type="match status" value="1"/>
</dbReference>
<keyword evidence="18" id="KW-1185">Reference proteome</keyword>
<dbReference type="InterPro" id="IPR042219">
    <property type="entry name" value="AAA_lid_11_sf"/>
</dbReference>
<dbReference type="OMA" id="CAWLRGL"/>
<dbReference type="InterPro" id="IPR013602">
    <property type="entry name" value="Dynein_heavy_linker"/>
</dbReference>
<evidence type="ECO:0000256" key="4">
    <source>
        <dbReference type="ARBA" id="ARBA00022490"/>
    </source>
</evidence>
<dbReference type="GO" id="GO:0007018">
    <property type="term" value="P:microtubule-based movement"/>
    <property type="evidence" value="ECO:0007669"/>
    <property type="project" value="InterPro"/>
</dbReference>
<dbReference type="Gene3D" id="1.20.920.20">
    <property type="match status" value="1"/>
</dbReference>
<dbReference type="InterPro" id="IPR035699">
    <property type="entry name" value="AAA_6"/>
</dbReference>
<dbReference type="PANTHER" id="PTHR45703">
    <property type="entry name" value="DYNEIN HEAVY CHAIN"/>
    <property type="match status" value="1"/>
</dbReference>
<evidence type="ECO:0000256" key="8">
    <source>
        <dbReference type="ARBA" id="ARBA00023017"/>
    </source>
</evidence>
<evidence type="ECO:0000313" key="17">
    <source>
        <dbReference type="EMBL" id="KNC46300.1"/>
    </source>
</evidence>
<keyword evidence="5" id="KW-0493">Microtubule</keyword>
<feature type="domain" description="AAA+ ATPase" evidence="16">
    <location>
        <begin position="2185"/>
        <end position="2421"/>
    </location>
</feature>
<dbReference type="InterPro" id="IPR024743">
    <property type="entry name" value="Dynein_HC_stalk"/>
</dbReference>
<dbReference type="FunFam" id="1.20.920.20:FF:000002">
    <property type="entry name" value="Cytoplasmic dynein 1 heavy chain"/>
    <property type="match status" value="1"/>
</dbReference>
<dbReference type="Pfam" id="PF17852">
    <property type="entry name" value="Dynein_AAA_lid"/>
    <property type="match status" value="1"/>
</dbReference>
<dbReference type="InterPro" id="IPR025662">
    <property type="entry name" value="Sigma_54_int_dom_ATP-bd_1"/>
</dbReference>
<dbReference type="InterPro" id="IPR043157">
    <property type="entry name" value="Dynein_AAA1S"/>
</dbReference>
<feature type="region of interest" description="Disordered" evidence="15">
    <location>
        <begin position="121"/>
        <end position="145"/>
    </location>
</feature>
<dbReference type="Pfam" id="PF03028">
    <property type="entry name" value="Dynein_heavy"/>
    <property type="match status" value="1"/>
</dbReference>
<evidence type="ECO:0000256" key="3">
    <source>
        <dbReference type="ARBA" id="ARBA00008887"/>
    </source>
</evidence>
<evidence type="ECO:0000256" key="14">
    <source>
        <dbReference type="SAM" id="Coils"/>
    </source>
</evidence>
<dbReference type="GO" id="GO:0030286">
    <property type="term" value="C:dynein complex"/>
    <property type="evidence" value="ECO:0007669"/>
    <property type="project" value="UniProtKB-KW"/>
</dbReference>
<dbReference type="InterPro" id="IPR054354">
    <property type="entry name" value="DYNC2H1-like_lid"/>
</dbReference>
<dbReference type="InterPro" id="IPR041466">
    <property type="entry name" value="Dynein_AAA5_ext"/>
</dbReference>
<dbReference type="Pfam" id="PF08385">
    <property type="entry name" value="DHC_N1"/>
    <property type="match status" value="1"/>
</dbReference>
<feature type="domain" description="AAA+ ATPase" evidence="16">
    <location>
        <begin position="2584"/>
        <end position="2734"/>
    </location>
</feature>
<dbReference type="GO" id="GO:0060170">
    <property type="term" value="C:ciliary membrane"/>
    <property type="evidence" value="ECO:0007669"/>
    <property type="project" value="UniProtKB-SubCell"/>
</dbReference>
<dbReference type="Gene3D" id="1.20.920.30">
    <property type="match status" value="1"/>
</dbReference>
<comment type="subcellular location">
    <subcellularLocation>
        <location evidence="2">Cell projection</location>
        <location evidence="2">Cilium membrane</location>
        <topology evidence="2">Peripheral membrane protein</topology>
        <orientation evidence="2">Cytoplasmic side</orientation>
    </subcellularLocation>
    <subcellularLocation>
        <location evidence="1">Cytoplasm</location>
        <location evidence="1">Cytoskeleton</location>
    </subcellularLocation>
</comment>